<evidence type="ECO:0000313" key="1">
    <source>
        <dbReference type="EMBL" id="MFA9479398.1"/>
    </source>
</evidence>
<accession>A0ABV4U730</accession>
<proteinExistence type="predicted"/>
<dbReference type="EMBL" id="JBGUBD010000008">
    <property type="protein sequence ID" value="MFA9479398.1"/>
    <property type="molecule type" value="Genomic_DNA"/>
</dbReference>
<organism evidence="1 2">
    <name type="scientific">Natronomicrosphaera hydrolytica</name>
    <dbReference type="NCBI Taxonomy" id="3242702"/>
    <lineage>
        <taxon>Bacteria</taxon>
        <taxon>Pseudomonadati</taxon>
        <taxon>Planctomycetota</taxon>
        <taxon>Phycisphaerae</taxon>
        <taxon>Phycisphaerales</taxon>
        <taxon>Phycisphaeraceae</taxon>
        <taxon>Natronomicrosphaera</taxon>
    </lineage>
</organism>
<comment type="caution">
    <text evidence="1">The sequence shown here is derived from an EMBL/GenBank/DDBJ whole genome shotgun (WGS) entry which is preliminary data.</text>
</comment>
<name>A0ABV4U730_9BACT</name>
<reference evidence="1 2" key="1">
    <citation type="submission" date="2024-08" db="EMBL/GenBank/DDBJ databases">
        <title>Whole-genome sequencing of halo(alkali)philic microorganisms from hypersaline lakes.</title>
        <authorList>
            <person name="Sorokin D.Y."/>
            <person name="Merkel A.Y."/>
            <person name="Messina E."/>
            <person name="Yakimov M."/>
        </authorList>
    </citation>
    <scope>NUCLEOTIDE SEQUENCE [LARGE SCALE GENOMIC DNA]</scope>
    <source>
        <strain evidence="1 2">AB-hyl4</strain>
    </source>
</reference>
<dbReference type="RefSeq" id="WP_425346317.1">
    <property type="nucleotide sequence ID" value="NZ_JBGUBD010000008.1"/>
</dbReference>
<sequence>MAVSIREIRPHDLDAVIAAVQKAGGEIDRSRVVTSLSLVICVEGAGGDEATADPPGAVLCVRGDHGEMILNVAFADDAPEAALVSDLVGKAMSKVRSAAVHACRVNMLGELPAGSDPLSTGSNWYDRFVRDHAA</sequence>
<dbReference type="Proteomes" id="UP001575105">
    <property type="component" value="Unassembled WGS sequence"/>
</dbReference>
<gene>
    <name evidence="1" type="ORF">ACERK3_13995</name>
</gene>
<evidence type="ECO:0000313" key="2">
    <source>
        <dbReference type="Proteomes" id="UP001575105"/>
    </source>
</evidence>
<keyword evidence="2" id="KW-1185">Reference proteome</keyword>
<protein>
    <submittedName>
        <fullName evidence="1">Uncharacterized protein</fullName>
    </submittedName>
</protein>